<dbReference type="OrthoDB" id="2830640at2759"/>
<organism evidence="2 3">
    <name type="scientific">Glonium stellatum</name>
    <dbReference type="NCBI Taxonomy" id="574774"/>
    <lineage>
        <taxon>Eukaryota</taxon>
        <taxon>Fungi</taxon>
        <taxon>Dikarya</taxon>
        <taxon>Ascomycota</taxon>
        <taxon>Pezizomycotina</taxon>
        <taxon>Dothideomycetes</taxon>
        <taxon>Pleosporomycetidae</taxon>
        <taxon>Gloniales</taxon>
        <taxon>Gloniaceae</taxon>
        <taxon>Glonium</taxon>
    </lineage>
</organism>
<keyword evidence="3" id="KW-1185">Reference proteome</keyword>
<keyword evidence="1" id="KW-0812">Transmembrane</keyword>
<evidence type="ECO:0000313" key="3">
    <source>
        <dbReference type="Proteomes" id="UP000250140"/>
    </source>
</evidence>
<dbReference type="Gene3D" id="1.20.58.340">
    <property type="entry name" value="Magnesium transport protein CorA, transmembrane region"/>
    <property type="match status" value="1"/>
</dbReference>
<name>A0A8E2JR35_9PEZI</name>
<gene>
    <name evidence="2" type="ORF">AOQ84DRAFT_390225</name>
</gene>
<reference evidence="2 3" key="1">
    <citation type="journal article" date="2016" name="Nat. Commun.">
        <title>Ectomycorrhizal ecology is imprinted in the genome of the dominant symbiotic fungus Cenococcum geophilum.</title>
        <authorList>
            <consortium name="DOE Joint Genome Institute"/>
            <person name="Peter M."/>
            <person name="Kohler A."/>
            <person name="Ohm R.A."/>
            <person name="Kuo A."/>
            <person name="Krutzmann J."/>
            <person name="Morin E."/>
            <person name="Arend M."/>
            <person name="Barry K.W."/>
            <person name="Binder M."/>
            <person name="Choi C."/>
            <person name="Clum A."/>
            <person name="Copeland A."/>
            <person name="Grisel N."/>
            <person name="Haridas S."/>
            <person name="Kipfer T."/>
            <person name="LaButti K."/>
            <person name="Lindquist E."/>
            <person name="Lipzen A."/>
            <person name="Maire R."/>
            <person name="Meier B."/>
            <person name="Mihaltcheva S."/>
            <person name="Molinier V."/>
            <person name="Murat C."/>
            <person name="Poggeler S."/>
            <person name="Quandt C.A."/>
            <person name="Sperisen C."/>
            <person name="Tritt A."/>
            <person name="Tisserant E."/>
            <person name="Crous P.W."/>
            <person name="Henrissat B."/>
            <person name="Nehls U."/>
            <person name="Egli S."/>
            <person name="Spatafora J.W."/>
            <person name="Grigoriev I.V."/>
            <person name="Martin F.M."/>
        </authorList>
    </citation>
    <scope>NUCLEOTIDE SEQUENCE [LARGE SCALE GENOMIC DNA]</scope>
    <source>
        <strain evidence="2 3">CBS 207.34</strain>
    </source>
</reference>
<evidence type="ECO:0000313" key="2">
    <source>
        <dbReference type="EMBL" id="OCL06378.1"/>
    </source>
</evidence>
<protein>
    <submittedName>
        <fullName evidence="2">Uncharacterized protein</fullName>
    </submittedName>
</protein>
<dbReference type="EMBL" id="KV750079">
    <property type="protein sequence ID" value="OCL06378.1"/>
    <property type="molecule type" value="Genomic_DNA"/>
</dbReference>
<evidence type="ECO:0000256" key="1">
    <source>
        <dbReference type="SAM" id="Phobius"/>
    </source>
</evidence>
<feature type="transmembrane region" description="Helical" evidence="1">
    <location>
        <begin position="402"/>
        <end position="424"/>
    </location>
</feature>
<accession>A0A8E2JR35</accession>
<dbReference type="AlphaFoldDB" id="A0A8E2JR35"/>
<sequence length="477" mass="54339">MASAHYNLTSFDPKRLARSYQPVQRLNLNTDAYPCQSTSLLPSIHDPQYYQGILANSSNFSARSVCEIFEIKNGIGSSMLKLDDIGLAEYLQRCSNEPNKTILRAIFCTYKNAQITSFGLQVSLSQRSVEQLLQQFNVSPQFVPLLFAEPDYWAPGDFQTHKDNGSLESIEFFCQQPRWNIHKQQTPWCIYMTHDFLLSCSTYIIVCGEAYPSCDTVKLKLSQIFGGVDEKVAKKSYAKDPFLLHSMISYEALFEAKAIVTKLRLRLYDQLDIVDAYAKEPSDRRNLEKLTIELHSISQDTDSLLASADMAEMIAESMLVSHQRCKSVLQLADLKDEVIKISDSLTYLKTSIQSQKRWLMSYKNRKDIAMNLVYNLVTQQDSATNTTIARETKADSSSMKTIAILTMLFLPGTFIATVFQLPFVENAEPWHYLAVTLPLTVLIMAIWSIWNRILAISKIIIKWSVERLWKTEVDVTA</sequence>
<keyword evidence="1" id="KW-1133">Transmembrane helix</keyword>
<dbReference type="Proteomes" id="UP000250140">
    <property type="component" value="Unassembled WGS sequence"/>
</dbReference>
<proteinExistence type="predicted"/>
<keyword evidence="1" id="KW-0472">Membrane</keyword>
<feature type="transmembrane region" description="Helical" evidence="1">
    <location>
        <begin position="430"/>
        <end position="450"/>
    </location>
</feature>